<evidence type="ECO:0000313" key="6">
    <source>
        <dbReference type="EMBL" id="KAJ5073311.1"/>
    </source>
</evidence>
<accession>A0A9Q0LH88</accession>
<feature type="domain" description="Ubiquitin-like protease family profile" evidence="5">
    <location>
        <begin position="240"/>
        <end position="430"/>
    </location>
</feature>
<evidence type="ECO:0000259" key="5">
    <source>
        <dbReference type="PROSITE" id="PS50600"/>
    </source>
</evidence>
<dbReference type="InterPro" id="IPR038765">
    <property type="entry name" value="Papain-like_cys_pep_sf"/>
</dbReference>
<dbReference type="InterPro" id="IPR003653">
    <property type="entry name" value="Peptidase_C48_C"/>
</dbReference>
<dbReference type="AlphaFoldDB" id="A0A9Q0LH88"/>
<comment type="caution">
    <text evidence="6">The sequence shown here is derived from an EMBL/GenBank/DDBJ whole genome shotgun (WGS) entry which is preliminary data.</text>
</comment>
<reference evidence="6" key="1">
    <citation type="submission" date="2022-10" db="EMBL/GenBank/DDBJ databases">
        <title>Novel sulphate-reducing endosymbionts in the free-living metamonad Anaeramoeba.</title>
        <authorList>
            <person name="Jerlstrom-Hultqvist J."/>
            <person name="Cepicka I."/>
            <person name="Gallot-Lavallee L."/>
            <person name="Salas-Leiva D."/>
            <person name="Curtis B.A."/>
            <person name="Zahonova K."/>
            <person name="Pipaliya S."/>
            <person name="Dacks J."/>
            <person name="Roger A.J."/>
        </authorList>
    </citation>
    <scope>NUCLEOTIDE SEQUENCE</scope>
    <source>
        <strain evidence="6">BMAN</strain>
    </source>
</reference>
<gene>
    <name evidence="6" type="ORF">M0811_08719</name>
</gene>
<feature type="region of interest" description="Disordered" evidence="4">
    <location>
        <begin position="1"/>
        <end position="63"/>
    </location>
</feature>
<protein>
    <submittedName>
        <fullName evidence="6">Ensconsin isoform f</fullName>
    </submittedName>
</protein>
<sequence length="476" mass="56709">MLKNQENSQNQNPLLKNTKDQEEMQKRIQILLQKKQYQEKKQKEEELENERKENQEEESEFERLRKIEKRKKIDAIVQQRMREKNKEMENKKNEQESNYDLQEVTESLDIQRVWSQDSFRSNISKPKNTIQNEKIQQILARKIQKEEKNTEKTPNKTIAINPVNSDPILSIMKKKHKQQAIKENILPNSVSKLQNRAQSTNFFSDESPFIDKQDSLLLRQGLQILYRGMNSESLVVYKSTQITREMMRSFYEKESFPEEMVRLYINSLNKRFFQSSNLFIFDIDFYPKLISEGLKSDFVLQQFSILEDKLFKLDQAIIPIKEISVNNQSYTLPNKTEINWSLAVVNFNRRVIVHFDLFPESDKLRILHDLMNVLQFFANIFDSQIFRSHGEWTWLTRMDLEKNYKYLLPSKKSTINNLSGIFMLNFLQMVLKPDFIKKNGKIDIGILKELKLKDDATFRLSIINDLISFYKNQALK</sequence>
<feature type="region of interest" description="Disordered" evidence="4">
    <location>
        <begin position="81"/>
        <end position="102"/>
    </location>
</feature>
<feature type="compositionally biased region" description="Polar residues" evidence="4">
    <location>
        <begin position="1"/>
        <end position="15"/>
    </location>
</feature>
<evidence type="ECO:0000256" key="4">
    <source>
        <dbReference type="SAM" id="MobiDB-lite"/>
    </source>
</evidence>
<comment type="similarity">
    <text evidence="1">Belongs to the peptidase C48 family.</text>
</comment>
<evidence type="ECO:0000256" key="3">
    <source>
        <dbReference type="ARBA" id="ARBA00022801"/>
    </source>
</evidence>
<dbReference type="Gene3D" id="3.40.395.10">
    <property type="entry name" value="Adenoviral Proteinase, Chain A"/>
    <property type="match status" value="1"/>
</dbReference>
<feature type="compositionally biased region" description="Basic and acidic residues" evidence="4">
    <location>
        <begin position="36"/>
        <end position="54"/>
    </location>
</feature>
<keyword evidence="3" id="KW-0378">Hydrolase</keyword>
<proteinExistence type="inferred from homology"/>
<dbReference type="SUPFAM" id="SSF54001">
    <property type="entry name" value="Cysteine proteinases"/>
    <property type="match status" value="1"/>
</dbReference>
<feature type="compositionally biased region" description="Basic and acidic residues" evidence="4">
    <location>
        <begin position="17"/>
        <end position="26"/>
    </location>
</feature>
<dbReference type="EMBL" id="JAPDFW010000075">
    <property type="protein sequence ID" value="KAJ5073311.1"/>
    <property type="molecule type" value="Genomic_DNA"/>
</dbReference>
<evidence type="ECO:0000256" key="2">
    <source>
        <dbReference type="ARBA" id="ARBA00022670"/>
    </source>
</evidence>
<name>A0A9Q0LH88_ANAIG</name>
<evidence type="ECO:0000256" key="1">
    <source>
        <dbReference type="ARBA" id="ARBA00005234"/>
    </source>
</evidence>
<dbReference type="Proteomes" id="UP001149090">
    <property type="component" value="Unassembled WGS sequence"/>
</dbReference>
<feature type="compositionally biased region" description="Basic and acidic residues" evidence="4">
    <location>
        <begin position="81"/>
        <end position="95"/>
    </location>
</feature>
<dbReference type="GO" id="GO:0008234">
    <property type="term" value="F:cysteine-type peptidase activity"/>
    <property type="evidence" value="ECO:0007669"/>
    <property type="project" value="InterPro"/>
</dbReference>
<dbReference type="GO" id="GO:0006508">
    <property type="term" value="P:proteolysis"/>
    <property type="evidence" value="ECO:0007669"/>
    <property type="project" value="UniProtKB-KW"/>
</dbReference>
<keyword evidence="7" id="KW-1185">Reference proteome</keyword>
<dbReference type="PROSITE" id="PS50600">
    <property type="entry name" value="ULP_PROTEASE"/>
    <property type="match status" value="1"/>
</dbReference>
<organism evidence="6 7">
    <name type="scientific">Anaeramoeba ignava</name>
    <name type="common">Anaerobic marine amoeba</name>
    <dbReference type="NCBI Taxonomy" id="1746090"/>
    <lineage>
        <taxon>Eukaryota</taxon>
        <taxon>Metamonada</taxon>
        <taxon>Anaeramoebidae</taxon>
        <taxon>Anaeramoeba</taxon>
    </lineage>
</organism>
<evidence type="ECO:0000313" key="7">
    <source>
        <dbReference type="Proteomes" id="UP001149090"/>
    </source>
</evidence>
<keyword evidence="2" id="KW-0645">Protease</keyword>